<dbReference type="AlphaFoldDB" id="A0A1Y2DQR1"/>
<name>A0A1Y2DQR1_9PEZI</name>
<dbReference type="InParanoid" id="A0A1Y2DQR1"/>
<evidence type="ECO:0000313" key="1">
    <source>
        <dbReference type="EMBL" id="ORY60975.1"/>
    </source>
</evidence>
<evidence type="ECO:0000313" key="2">
    <source>
        <dbReference type="Proteomes" id="UP000193689"/>
    </source>
</evidence>
<dbReference type="RefSeq" id="XP_040713202.1">
    <property type="nucleotide sequence ID" value="XM_040864223.1"/>
</dbReference>
<keyword evidence="2" id="KW-1185">Reference proteome</keyword>
<sequence>MSLVWCCEISYPFDKSGVLTHNPFKLPHMINWATAHPIALEPSIALALPAKSEFAVDMILHEIAASEWDYKSWDISLFSKQVSTLYPSVAIAAIWLEDYSVWRTHIVGMEHILNMNGDQQSTSLNTLNKIRFADIEGAIITKDTPSLPFARQRSPLLAILPNEISQSITSSLQPPASSL</sequence>
<reference evidence="1 2" key="1">
    <citation type="submission" date="2016-07" db="EMBL/GenBank/DDBJ databases">
        <title>Pervasive Adenine N6-methylation of Active Genes in Fungi.</title>
        <authorList>
            <consortium name="DOE Joint Genome Institute"/>
            <person name="Mondo S.J."/>
            <person name="Dannebaum R.O."/>
            <person name="Kuo R.C."/>
            <person name="Labutti K."/>
            <person name="Haridas S."/>
            <person name="Kuo A."/>
            <person name="Salamov A."/>
            <person name="Ahrendt S.R."/>
            <person name="Lipzen A."/>
            <person name="Sullivan W."/>
            <person name="Andreopoulos W.B."/>
            <person name="Clum A."/>
            <person name="Lindquist E."/>
            <person name="Daum C."/>
            <person name="Ramamoorthy G.K."/>
            <person name="Gryganskyi A."/>
            <person name="Culley D."/>
            <person name="Magnuson J.K."/>
            <person name="James T.Y."/>
            <person name="O'Malley M.A."/>
            <person name="Stajich J.E."/>
            <person name="Spatafora J.W."/>
            <person name="Visel A."/>
            <person name="Grigoriev I.V."/>
        </authorList>
    </citation>
    <scope>NUCLEOTIDE SEQUENCE [LARGE SCALE GENOMIC DNA]</scope>
    <source>
        <strain evidence="1 2">CBS 129021</strain>
    </source>
</reference>
<dbReference type="GeneID" id="63780435"/>
<gene>
    <name evidence="1" type="ORF">BCR38DRAFT_488034</name>
</gene>
<protein>
    <submittedName>
        <fullName evidence="1">Uncharacterized protein</fullName>
    </submittedName>
</protein>
<organism evidence="1 2">
    <name type="scientific">Pseudomassariella vexata</name>
    <dbReference type="NCBI Taxonomy" id="1141098"/>
    <lineage>
        <taxon>Eukaryota</taxon>
        <taxon>Fungi</taxon>
        <taxon>Dikarya</taxon>
        <taxon>Ascomycota</taxon>
        <taxon>Pezizomycotina</taxon>
        <taxon>Sordariomycetes</taxon>
        <taxon>Xylariomycetidae</taxon>
        <taxon>Amphisphaeriales</taxon>
        <taxon>Pseudomassariaceae</taxon>
        <taxon>Pseudomassariella</taxon>
    </lineage>
</organism>
<dbReference type="Proteomes" id="UP000193689">
    <property type="component" value="Unassembled WGS sequence"/>
</dbReference>
<dbReference type="EMBL" id="MCFJ01000011">
    <property type="protein sequence ID" value="ORY60975.1"/>
    <property type="molecule type" value="Genomic_DNA"/>
</dbReference>
<comment type="caution">
    <text evidence="1">The sequence shown here is derived from an EMBL/GenBank/DDBJ whole genome shotgun (WGS) entry which is preliminary data.</text>
</comment>
<proteinExistence type="predicted"/>
<accession>A0A1Y2DQR1</accession>